<feature type="compositionally biased region" description="Basic and acidic residues" evidence="1">
    <location>
        <begin position="803"/>
        <end position="818"/>
    </location>
</feature>
<feature type="region of interest" description="Disordered" evidence="1">
    <location>
        <begin position="180"/>
        <end position="210"/>
    </location>
</feature>
<feature type="region of interest" description="Disordered" evidence="1">
    <location>
        <begin position="786"/>
        <end position="878"/>
    </location>
</feature>
<evidence type="ECO:0000313" key="4">
    <source>
        <dbReference type="WBParaSite" id="ECPE_0000591401-mRNA-1"/>
    </source>
</evidence>
<feature type="region of interest" description="Disordered" evidence="1">
    <location>
        <begin position="630"/>
        <end position="652"/>
    </location>
</feature>
<protein>
    <submittedName>
        <fullName evidence="4">BRCT domain-containing protein</fullName>
    </submittedName>
</protein>
<dbReference type="Proteomes" id="UP000272942">
    <property type="component" value="Unassembled WGS sequence"/>
</dbReference>
<feature type="compositionally biased region" description="Polar residues" evidence="1">
    <location>
        <begin position="821"/>
        <end position="841"/>
    </location>
</feature>
<sequence>MPFASSEHLVPVGSIHGIQIDGDAMVSAIRFGHPLAIEQYNQCPRQLPQSKLGSNQENCVTSIVECRMATDENLQAAYRRDSTIDPRKLGNEFSHSTFELFTPVEERGKVEENVFGWPELQRATSYQLVFDVDESDPEEIELPVPLSQDRRAISQFNLNYATPLKHFEIEDENTQVEMNPEKTAEQKRNVSRTKRVSSSLARKPAVTADTVQRRTAAHGTLPRKVISRPALNPLLTGQIKKPLVSRPPMAASLNTQKEISRSSRQLPFVTEGTQVGTEVRPKRIYRPTLPYEVEQLEQLSDEESVVSVPSYRILFRSKNQTTPIGEYPPRPNSLWNGSRNVQLENYTPVIRGSDPRRATIAGAIKRNSNTPTPIRSPLTILDQQWDQILPVIPTVVPDILAPVNQSGVSADNTISSNSEENHPPYVHWFTQMKQKSRPVSMAICDDPGPIGPEHDRTRLTSPSSPQSVSPIMNGTGAHVENGAVTNGCNPTNGSHVPDRSESDKSKQENQLPCTNGILNGQLNGTQEEDENVDEPLLLIDCIPMDENVCVVQQPIEAWPVKSIPPEVAQVVQPWNNRLSLRMEAQTFSHPTDDAPDPEDNGDNTESLLSGMTMRSEYGNYSMAFDEGADVPGHSIHDPRYPDSQISEEPSKLLSQSKEINGIIGSILPPQTINSKRISQLNSNGVDKSEPPAVLRVSQTTDEPRRPEPSTIIMKRSSTNQSKLPTRTPSDLRRVVLEKQMVSEIPEAPINNVVGRETENGTLASSSVQPPSSPEKSSNVSKLFRGLQGRRSFLNGKLTPKPARKADANEQNSSHEMKSKVNGHNSSPTVTSPISNGHTPTNGEKPEAASSKAMHNDNIRQFVQSPKKWFSRKLTGVKM</sequence>
<reference evidence="4" key="1">
    <citation type="submission" date="2016-06" db="UniProtKB">
        <authorList>
            <consortium name="WormBaseParasite"/>
        </authorList>
    </citation>
    <scope>IDENTIFICATION</scope>
</reference>
<gene>
    <name evidence="2" type="ORF">ECPE_LOCUS5901</name>
</gene>
<dbReference type="WBParaSite" id="ECPE_0000591401-mRNA-1">
    <property type="protein sequence ID" value="ECPE_0000591401-mRNA-1"/>
    <property type="gene ID" value="ECPE_0000591401"/>
</dbReference>
<feature type="compositionally biased region" description="Polar residues" evidence="1">
    <location>
        <begin position="459"/>
        <end position="472"/>
    </location>
</feature>
<feature type="compositionally biased region" description="Polar residues" evidence="1">
    <location>
        <begin position="483"/>
        <end position="494"/>
    </location>
</feature>
<feature type="region of interest" description="Disordered" evidence="1">
    <location>
        <begin position="681"/>
        <end position="731"/>
    </location>
</feature>
<evidence type="ECO:0000313" key="2">
    <source>
        <dbReference type="EMBL" id="VDP76870.1"/>
    </source>
</evidence>
<dbReference type="AlphaFoldDB" id="A0A183AG16"/>
<feature type="compositionally biased region" description="Basic and acidic residues" evidence="1">
    <location>
        <begin position="496"/>
        <end position="507"/>
    </location>
</feature>
<accession>A0A183AG16</accession>
<feature type="compositionally biased region" description="Polar residues" evidence="1">
    <location>
        <begin position="508"/>
        <end position="525"/>
    </location>
</feature>
<organism evidence="4">
    <name type="scientific">Echinostoma caproni</name>
    <dbReference type="NCBI Taxonomy" id="27848"/>
    <lineage>
        <taxon>Eukaryota</taxon>
        <taxon>Metazoa</taxon>
        <taxon>Spiralia</taxon>
        <taxon>Lophotrochozoa</taxon>
        <taxon>Platyhelminthes</taxon>
        <taxon>Trematoda</taxon>
        <taxon>Digenea</taxon>
        <taxon>Plagiorchiida</taxon>
        <taxon>Echinostomata</taxon>
        <taxon>Echinostomatoidea</taxon>
        <taxon>Echinostomatidae</taxon>
        <taxon>Echinostoma</taxon>
    </lineage>
</organism>
<feature type="compositionally biased region" description="Polar residues" evidence="1">
    <location>
        <begin position="715"/>
        <end position="728"/>
    </location>
</feature>
<evidence type="ECO:0000256" key="1">
    <source>
        <dbReference type="SAM" id="MobiDB-lite"/>
    </source>
</evidence>
<name>A0A183AG16_9TREM</name>
<evidence type="ECO:0000313" key="3">
    <source>
        <dbReference type="Proteomes" id="UP000272942"/>
    </source>
</evidence>
<keyword evidence="3" id="KW-1185">Reference proteome</keyword>
<dbReference type="EMBL" id="UZAN01042819">
    <property type="protein sequence ID" value="VDP76870.1"/>
    <property type="molecule type" value="Genomic_DNA"/>
</dbReference>
<feature type="region of interest" description="Disordered" evidence="1">
    <location>
        <begin position="444"/>
        <end position="529"/>
    </location>
</feature>
<feature type="compositionally biased region" description="Polar residues" evidence="1">
    <location>
        <begin position="643"/>
        <end position="652"/>
    </location>
</feature>
<dbReference type="OrthoDB" id="6256966at2759"/>
<feature type="region of interest" description="Disordered" evidence="1">
    <location>
        <begin position="761"/>
        <end position="780"/>
    </location>
</feature>
<proteinExistence type="predicted"/>
<reference evidence="2 3" key="2">
    <citation type="submission" date="2018-11" db="EMBL/GenBank/DDBJ databases">
        <authorList>
            <consortium name="Pathogen Informatics"/>
        </authorList>
    </citation>
    <scope>NUCLEOTIDE SEQUENCE [LARGE SCALE GENOMIC DNA]</scope>
    <source>
        <strain evidence="2 3">Egypt</strain>
    </source>
</reference>